<reference evidence="1 2" key="1">
    <citation type="journal article" date="2016" name="Nat. Commun.">
        <title>Thousands of microbial genomes shed light on interconnected biogeochemical processes in an aquifer system.</title>
        <authorList>
            <person name="Anantharaman K."/>
            <person name="Brown C.T."/>
            <person name="Hug L.A."/>
            <person name="Sharon I."/>
            <person name="Castelle C.J."/>
            <person name="Probst A.J."/>
            <person name="Thomas B.C."/>
            <person name="Singh A."/>
            <person name="Wilkins M.J."/>
            <person name="Karaoz U."/>
            <person name="Brodie E.L."/>
            <person name="Williams K.H."/>
            <person name="Hubbard S.S."/>
            <person name="Banfield J.F."/>
        </authorList>
    </citation>
    <scope>NUCLEOTIDE SEQUENCE [LARGE SCALE GENOMIC DNA]</scope>
</reference>
<evidence type="ECO:0000313" key="2">
    <source>
        <dbReference type="Proteomes" id="UP000178893"/>
    </source>
</evidence>
<name>A0A1G2DXG8_9BACT</name>
<comment type="caution">
    <text evidence="1">The sequence shown here is derived from an EMBL/GenBank/DDBJ whole genome shotgun (WGS) entry which is preliminary data.</text>
</comment>
<accession>A0A1G2DXG8</accession>
<dbReference type="EMBL" id="MHLW01000028">
    <property type="protein sequence ID" value="OGZ17690.1"/>
    <property type="molecule type" value="Genomic_DNA"/>
</dbReference>
<gene>
    <name evidence="1" type="ORF">A2V72_00075</name>
</gene>
<dbReference type="Proteomes" id="UP000178893">
    <property type="component" value="Unassembled WGS sequence"/>
</dbReference>
<dbReference type="AlphaFoldDB" id="A0A1G2DXG8"/>
<dbReference type="Gene3D" id="1.10.10.10">
    <property type="entry name" value="Winged helix-like DNA-binding domain superfamily/Winged helix DNA-binding domain"/>
    <property type="match status" value="1"/>
</dbReference>
<evidence type="ECO:0000313" key="1">
    <source>
        <dbReference type="EMBL" id="OGZ17690.1"/>
    </source>
</evidence>
<protein>
    <submittedName>
        <fullName evidence="1">Uncharacterized protein</fullName>
    </submittedName>
</protein>
<organism evidence="1 2">
    <name type="scientific">Candidatus Nealsonbacteria bacterium RBG_13_37_56</name>
    <dbReference type="NCBI Taxonomy" id="1801661"/>
    <lineage>
        <taxon>Bacteria</taxon>
        <taxon>Candidatus Nealsoniibacteriota</taxon>
    </lineage>
</organism>
<sequence>MNKKGRRIIAFRKKGKTYTEIAYALKIPKSTVAWWLRNVKIPKFLEKQILEKSRKKWRRNIDEYNRIYGKIRSQEAAKIREDIKSKASKEIKNLSKKDLQLIGCALFWAEGNKKHRWHLRFANSDPEIIKTIMRFFREICGIPNINIKARVHIYPSIDYKKTLNFWSKITKLNKNNFYKPQTQISRASKCKRPQNTLPYGTIHLVAGHTEITSRVGGWIQGISNKI</sequence>
<dbReference type="InterPro" id="IPR036388">
    <property type="entry name" value="WH-like_DNA-bd_sf"/>
</dbReference>
<proteinExistence type="predicted"/>